<feature type="compositionally biased region" description="Acidic residues" evidence="2">
    <location>
        <begin position="610"/>
        <end position="631"/>
    </location>
</feature>
<dbReference type="InterPro" id="IPR026453">
    <property type="entry name" value="PGF_pre_PGF"/>
</dbReference>
<keyword evidence="7" id="KW-1185">Reference proteome</keyword>
<dbReference type="SMART" id="SM00564">
    <property type="entry name" value="PQQ"/>
    <property type="match status" value="5"/>
</dbReference>
<evidence type="ECO:0000259" key="4">
    <source>
        <dbReference type="Pfam" id="PF13360"/>
    </source>
</evidence>
<protein>
    <submittedName>
        <fullName evidence="6">PGF-pre-PGF domain-containing protein</fullName>
    </submittedName>
</protein>
<keyword evidence="3" id="KW-1133">Transmembrane helix</keyword>
<organism evidence="6 7">
    <name type="scientific">Methanococcoides cohabitans</name>
    <dbReference type="NCBI Taxonomy" id="3136559"/>
    <lineage>
        <taxon>Archaea</taxon>
        <taxon>Methanobacteriati</taxon>
        <taxon>Methanobacteriota</taxon>
        <taxon>Stenosarchaea group</taxon>
        <taxon>Methanomicrobia</taxon>
        <taxon>Methanosarcinales</taxon>
        <taxon>Methanosarcinaceae</taxon>
        <taxon>Methanococcoides</taxon>
    </lineage>
</organism>
<evidence type="ECO:0000313" key="7">
    <source>
        <dbReference type="Proteomes" id="UP001396646"/>
    </source>
</evidence>
<evidence type="ECO:0000256" key="1">
    <source>
        <dbReference type="ARBA" id="ARBA00022729"/>
    </source>
</evidence>
<dbReference type="Pfam" id="PF18204">
    <property type="entry name" value="PGF-CTERM"/>
    <property type="match status" value="1"/>
</dbReference>
<keyword evidence="3" id="KW-0812">Transmembrane</keyword>
<keyword evidence="1" id="KW-0732">Signal</keyword>
<feature type="transmembrane region" description="Helical" evidence="3">
    <location>
        <begin position="639"/>
        <end position="656"/>
    </location>
</feature>
<feature type="region of interest" description="Disordered" evidence="2">
    <location>
        <begin position="423"/>
        <end position="445"/>
    </location>
</feature>
<evidence type="ECO:0000259" key="5">
    <source>
        <dbReference type="Pfam" id="PF18204"/>
    </source>
</evidence>
<dbReference type="Gene3D" id="2.40.10.480">
    <property type="match status" value="1"/>
</dbReference>
<dbReference type="CDD" id="cd10276">
    <property type="entry name" value="BamB_YfgL"/>
    <property type="match status" value="1"/>
</dbReference>
<feature type="domain" description="Pyrrolo-quinoline quinone repeat" evidence="4">
    <location>
        <begin position="62"/>
        <end position="108"/>
    </location>
</feature>
<dbReference type="NCBIfam" id="TIGR04213">
    <property type="entry name" value="PGF_pre_PGF"/>
    <property type="match status" value="1"/>
</dbReference>
<dbReference type="InterPro" id="IPR026371">
    <property type="entry name" value="PGF_CTERM"/>
</dbReference>
<dbReference type="PANTHER" id="PTHR34512">
    <property type="entry name" value="CELL SURFACE PROTEIN"/>
    <property type="match status" value="1"/>
</dbReference>
<dbReference type="InterPro" id="IPR011047">
    <property type="entry name" value="Quinoprotein_ADH-like_sf"/>
</dbReference>
<evidence type="ECO:0000313" key="6">
    <source>
        <dbReference type="EMBL" id="MEL4306249.1"/>
    </source>
</evidence>
<accession>A0ABU9KY68</accession>
<feature type="domain" description="Pyrrolo-quinoline quinone repeat" evidence="4">
    <location>
        <begin position="116"/>
        <end position="330"/>
    </location>
</feature>
<dbReference type="InterPro" id="IPR002372">
    <property type="entry name" value="PQQ_rpt_dom"/>
</dbReference>
<name>A0ABU9KY68_9EURY</name>
<dbReference type="PANTHER" id="PTHR34512:SF30">
    <property type="entry name" value="OUTER MEMBRANE PROTEIN ASSEMBLY FACTOR BAMB"/>
    <property type="match status" value="1"/>
</dbReference>
<feature type="region of interest" description="Disordered" evidence="2">
    <location>
        <begin position="606"/>
        <end position="635"/>
    </location>
</feature>
<dbReference type="Proteomes" id="UP001396646">
    <property type="component" value="Unassembled WGS sequence"/>
</dbReference>
<dbReference type="EMBL" id="JBCAUS010000007">
    <property type="protein sequence ID" value="MEL4306249.1"/>
    <property type="molecule type" value="Genomic_DNA"/>
</dbReference>
<evidence type="ECO:0000256" key="2">
    <source>
        <dbReference type="SAM" id="MobiDB-lite"/>
    </source>
</evidence>
<feature type="domain" description="PGF-CTERM archaeal protein-sorting signal" evidence="5">
    <location>
        <begin position="638"/>
        <end position="658"/>
    </location>
</feature>
<dbReference type="Gene3D" id="2.130.10.10">
    <property type="entry name" value="YVTN repeat-like/Quinoprotein amine dehydrogenase"/>
    <property type="match status" value="1"/>
</dbReference>
<evidence type="ECO:0000256" key="3">
    <source>
        <dbReference type="SAM" id="Phobius"/>
    </source>
</evidence>
<comment type="caution">
    <text evidence="6">The sequence shown here is derived from an EMBL/GenBank/DDBJ whole genome shotgun (WGS) entry which is preliminary data.</text>
</comment>
<reference evidence="6 7" key="1">
    <citation type="submission" date="2024-04" db="EMBL/GenBank/DDBJ databases">
        <title>Methanococcoides sp. LMO-2.</title>
        <authorList>
            <person name="Liang L."/>
        </authorList>
    </citation>
    <scope>NUCLEOTIDE SEQUENCE [LARGE SCALE GENOMIC DNA]</scope>
    <source>
        <strain evidence="6 7">LMO-2</strain>
    </source>
</reference>
<dbReference type="Pfam" id="PF13360">
    <property type="entry name" value="PQQ_2"/>
    <property type="match status" value="2"/>
</dbReference>
<dbReference type="InterPro" id="IPR018391">
    <property type="entry name" value="PQQ_b-propeller_rpt"/>
</dbReference>
<sequence>MDKSNKRKIRILSSILIFILILPSMACAASNWYQFQMDEVNSGVTGDQSPISAPWDEDYMSWEKQLPSGIDCTPIVVDELVYVATADNTVFAIDKETGETEWESTSSGSGFLVSNLAYGNGMIFVPTMNGYIYAFDADDGDEEWNVKVSDKQLNTPVKYYNKKIYFGDCSVSGAGSTSSDGTYYCYDDDGNLIWSRPSTTNTGYYWAGAAIKEDYLIYGDDGSNLVSVNKNTGDTIDEIDISSVFGFDVNEIRSSILYNDNRVYFTSKSGHCYAIGFDTNTGMFDTSDKESTSIGYTTSTPAIYKGRIYVGNINGLACLKASDLSKVWDYSANGEVKSSPSISDHYDAGDGEIYIYFTTNAEKGKVYCVKDYADNTNPEKQWSYGDSDKTAWSLAGVAISDGWVYYGTDSNYLFGMTNKEKTAEGTDGSSSGGTGASAGSTGEAPENIVLENTMQKIVTAGNRVNYEFNDPENCITTISFDPKINAGYKTAIVEMLKSTSSYATPAQGEVYQNMNIWVGKAGFATAENIENVNVEFKVDKSWVNENNIDRSSIALNRYHDDKWNSLNTVEIAGKEDQDHFYFSAETPGFSPFAIIGEKVQVAENAVENEVSTEEIQEEANTADDTAADEEADRSKDSPGFGAIFMVVGLLLSVFCIRKNGQ</sequence>
<dbReference type="InterPro" id="IPR015943">
    <property type="entry name" value="WD40/YVTN_repeat-like_dom_sf"/>
</dbReference>
<proteinExistence type="predicted"/>
<keyword evidence="3" id="KW-0472">Membrane</keyword>
<gene>
    <name evidence="6" type="ORF">WOA13_10505</name>
</gene>
<dbReference type="SUPFAM" id="SSF50998">
    <property type="entry name" value="Quinoprotein alcohol dehydrogenase-like"/>
    <property type="match status" value="1"/>
</dbReference>
<dbReference type="RefSeq" id="WP_342127856.1">
    <property type="nucleotide sequence ID" value="NZ_JBCAUS010000007.1"/>
</dbReference>